<dbReference type="GO" id="GO:0032977">
    <property type="term" value="F:membrane insertase activity"/>
    <property type="evidence" value="ECO:0007669"/>
    <property type="project" value="InterPro"/>
</dbReference>
<gene>
    <name evidence="13" type="primary">GTR1_2</name>
    <name evidence="13" type="ORF">OHK93_003938</name>
</gene>
<evidence type="ECO:0000256" key="1">
    <source>
        <dbReference type="ARBA" id="ARBA00004448"/>
    </source>
</evidence>
<evidence type="ECO:0000313" key="13">
    <source>
        <dbReference type="EMBL" id="MDI1485749.1"/>
    </source>
</evidence>
<reference evidence="13" key="1">
    <citation type="journal article" date="2023" name="Genome Biol. Evol.">
        <title>First Whole Genome Sequence and Flow Cytometry Genome Size Data for the Lichen-Forming Fungus Ramalina farinacea (Ascomycota).</title>
        <authorList>
            <person name="Llewellyn T."/>
            <person name="Mian S."/>
            <person name="Hill R."/>
            <person name="Leitch I.J."/>
            <person name="Gaya E."/>
        </authorList>
    </citation>
    <scope>NUCLEOTIDE SEQUENCE</scope>
    <source>
        <strain evidence="13">LIQ254RAFAR</strain>
    </source>
</reference>
<feature type="compositionally biased region" description="Low complexity" evidence="10">
    <location>
        <begin position="358"/>
        <end position="371"/>
    </location>
</feature>
<sequence length="394" mass="43576">MVSTSSAPSNNANLYPSATPIADLQTEQVAVANPTDDFTPIDSFDSLLGDRVDITPHIGYLEELGLDYGWGPTSFAQWLMEHIWVYAGVSWGGAIIGASLVVRIILFKYVKDANDMGQRMRAVKPLTDPFLKQMQQGRIQGDRAMVMKAARERSKVHKANGIKFYKLLIPIVQVPLGFGVFRLLRGMSGLPVPGFEEAGLYWFSDLTVPDPYAILPLATAGMYHLSFRAMASSGEADISPAMITIFSYGLPIVSLVFSVFFPAGLQLTLFVSAIFTVSQSVAFRMPRVRNFLGMYPVVQAASRKGAGSSPTSNTINVNSRTRKPGDPDPGEKKVGFAAVKQTFRQAYSDIQTRMADMQQQGNSQRSSNRLSPAEKKRAEEYEKKRQKENVQRRR</sequence>
<feature type="compositionally biased region" description="Basic and acidic residues" evidence="10">
    <location>
        <begin position="323"/>
        <end position="333"/>
    </location>
</feature>
<feature type="compositionally biased region" description="Polar residues" evidence="10">
    <location>
        <begin position="308"/>
        <end position="319"/>
    </location>
</feature>
<organism evidence="13 14">
    <name type="scientific">Ramalina farinacea</name>
    <dbReference type="NCBI Taxonomy" id="258253"/>
    <lineage>
        <taxon>Eukaryota</taxon>
        <taxon>Fungi</taxon>
        <taxon>Dikarya</taxon>
        <taxon>Ascomycota</taxon>
        <taxon>Pezizomycotina</taxon>
        <taxon>Lecanoromycetes</taxon>
        <taxon>OSLEUM clade</taxon>
        <taxon>Lecanoromycetidae</taxon>
        <taxon>Lecanorales</taxon>
        <taxon>Lecanorineae</taxon>
        <taxon>Ramalinaceae</taxon>
        <taxon>Ramalina</taxon>
    </lineage>
</organism>
<evidence type="ECO:0000256" key="2">
    <source>
        <dbReference type="ARBA" id="ARBA00009877"/>
    </source>
</evidence>
<accession>A0AA43QI43</accession>
<dbReference type="EMBL" id="JAPUFD010000002">
    <property type="protein sequence ID" value="MDI1485749.1"/>
    <property type="molecule type" value="Genomic_DNA"/>
</dbReference>
<comment type="caution">
    <text evidence="13">The sequence shown here is derived from an EMBL/GenBank/DDBJ whole genome shotgun (WGS) entry which is preliminary data.</text>
</comment>
<dbReference type="CDD" id="cd20069">
    <property type="entry name" value="5TM_Oxa1-like"/>
    <property type="match status" value="1"/>
</dbReference>
<dbReference type="AlphaFoldDB" id="A0AA43QI43"/>
<evidence type="ECO:0000256" key="11">
    <source>
        <dbReference type="SAM" id="Phobius"/>
    </source>
</evidence>
<feature type="transmembrane region" description="Helical" evidence="11">
    <location>
        <begin position="83"/>
        <end position="106"/>
    </location>
</feature>
<evidence type="ECO:0000256" key="6">
    <source>
        <dbReference type="ARBA" id="ARBA00022989"/>
    </source>
</evidence>
<evidence type="ECO:0000256" key="3">
    <source>
        <dbReference type="ARBA" id="ARBA00022692"/>
    </source>
</evidence>
<dbReference type="InterPro" id="IPR001708">
    <property type="entry name" value="YidC/ALB3/OXA1/COX18"/>
</dbReference>
<dbReference type="Pfam" id="PF02096">
    <property type="entry name" value="60KD_IMP"/>
    <property type="match status" value="1"/>
</dbReference>
<dbReference type="GO" id="GO:0005743">
    <property type="term" value="C:mitochondrial inner membrane"/>
    <property type="evidence" value="ECO:0007669"/>
    <property type="project" value="UniProtKB-SubCell"/>
</dbReference>
<protein>
    <submittedName>
        <fullName evidence="13">GTP-binding protein gtr1</fullName>
    </submittedName>
</protein>
<keyword evidence="6 11" id="KW-1133">Transmembrane helix</keyword>
<dbReference type="GO" id="GO:0032979">
    <property type="term" value="P:protein insertion into mitochondrial inner membrane from matrix"/>
    <property type="evidence" value="ECO:0007669"/>
    <property type="project" value="TreeGrafter"/>
</dbReference>
<feature type="region of interest" description="Disordered" evidence="10">
    <location>
        <begin position="303"/>
        <end position="333"/>
    </location>
</feature>
<evidence type="ECO:0000256" key="10">
    <source>
        <dbReference type="SAM" id="MobiDB-lite"/>
    </source>
</evidence>
<keyword evidence="14" id="KW-1185">Reference proteome</keyword>
<dbReference type="PANTHER" id="PTHR12428:SF66">
    <property type="entry name" value="MITOCHONDRIAL INNER MEMBRANE PROTEIN OXA1L"/>
    <property type="match status" value="1"/>
</dbReference>
<evidence type="ECO:0000256" key="7">
    <source>
        <dbReference type="ARBA" id="ARBA00023128"/>
    </source>
</evidence>
<feature type="domain" description="Membrane insertase YidC/Oxa/ALB C-terminal" evidence="12">
    <location>
        <begin position="91"/>
        <end position="282"/>
    </location>
</feature>
<evidence type="ECO:0000256" key="8">
    <source>
        <dbReference type="ARBA" id="ARBA00023136"/>
    </source>
</evidence>
<keyword evidence="3 9" id="KW-0812">Transmembrane</keyword>
<feature type="compositionally biased region" description="Basic and acidic residues" evidence="10">
    <location>
        <begin position="372"/>
        <end position="394"/>
    </location>
</feature>
<dbReference type="Proteomes" id="UP001161017">
    <property type="component" value="Unassembled WGS sequence"/>
</dbReference>
<keyword evidence="8 11" id="KW-0472">Membrane</keyword>
<name>A0AA43QI43_9LECA</name>
<feature type="transmembrane region" description="Helical" evidence="11">
    <location>
        <begin position="267"/>
        <end position="285"/>
    </location>
</feature>
<feature type="transmembrane region" description="Helical" evidence="11">
    <location>
        <begin position="243"/>
        <end position="261"/>
    </location>
</feature>
<evidence type="ECO:0000256" key="5">
    <source>
        <dbReference type="ARBA" id="ARBA00022946"/>
    </source>
</evidence>
<comment type="similarity">
    <text evidence="2 9">Belongs to the OXA1/ALB3/YidC family.</text>
</comment>
<feature type="region of interest" description="Disordered" evidence="10">
    <location>
        <begin position="349"/>
        <end position="394"/>
    </location>
</feature>
<evidence type="ECO:0000313" key="14">
    <source>
        <dbReference type="Proteomes" id="UP001161017"/>
    </source>
</evidence>
<keyword evidence="4" id="KW-0999">Mitochondrion inner membrane</keyword>
<feature type="transmembrane region" description="Helical" evidence="11">
    <location>
        <begin position="212"/>
        <end position="231"/>
    </location>
</feature>
<keyword evidence="7" id="KW-0496">Mitochondrion</keyword>
<dbReference type="PANTHER" id="PTHR12428">
    <property type="entry name" value="OXA1"/>
    <property type="match status" value="1"/>
</dbReference>
<keyword evidence="5" id="KW-0809">Transit peptide</keyword>
<evidence type="ECO:0000256" key="4">
    <source>
        <dbReference type="ARBA" id="ARBA00022792"/>
    </source>
</evidence>
<evidence type="ECO:0000256" key="9">
    <source>
        <dbReference type="RuleBase" id="RU003945"/>
    </source>
</evidence>
<evidence type="ECO:0000259" key="12">
    <source>
        <dbReference type="Pfam" id="PF02096"/>
    </source>
</evidence>
<feature type="transmembrane region" description="Helical" evidence="11">
    <location>
        <begin position="164"/>
        <end position="184"/>
    </location>
</feature>
<comment type="subcellular location">
    <subcellularLocation>
        <location evidence="9">Membrane</location>
        <topology evidence="9">Multi-pass membrane protein</topology>
    </subcellularLocation>
    <subcellularLocation>
        <location evidence="1">Mitochondrion inner membrane</location>
        <topology evidence="1">Multi-pass membrane protein</topology>
    </subcellularLocation>
</comment>
<dbReference type="InterPro" id="IPR028055">
    <property type="entry name" value="YidC/Oxa/ALB_C"/>
</dbReference>
<proteinExistence type="inferred from homology"/>